<sequence>MQASSSPRLPQRNRIVSVPANFDIPQPDGSMRRVSYPLGPQAYLSPTTMQALHPNTSSALPASANALYAYGAAPPYAYYQTTTDCGYASDSSSECFPVSPVSPVPTPEATPTPTPVPRLSPDAGSIISKCACTRCIAYAHTLARCQIRRRRYEFQNRKLSRNDCPCSLSNQGPAFSEEVEQKDIASVNYAECYYESDAEQDTEPVYDMATVIQTDWGDNYHKLRRASALMSEDTVAMNAACPAAAAAKADDVSSSFIYVTCFLLRTLWSVQCTPRGASTHQLSTSVLIDSVIVCWAFSPIGSRVPPLVAMTIADSVTSWVMHGLLHGCRY</sequence>
<name>R7UES2_CAPTE</name>
<dbReference type="EMBL" id="AMQN01001672">
    <property type="status" value="NOT_ANNOTATED_CDS"/>
    <property type="molecule type" value="Genomic_DNA"/>
</dbReference>
<dbReference type="HOGENOM" id="CLU_842638_0_0_1"/>
<accession>R7UES2</accession>
<feature type="compositionally biased region" description="Pro residues" evidence="1">
    <location>
        <begin position="100"/>
        <end position="118"/>
    </location>
</feature>
<proteinExistence type="predicted"/>
<gene>
    <name evidence="2" type="ORF">CAPTEDRAFT_213833</name>
</gene>
<dbReference type="Proteomes" id="UP000014760">
    <property type="component" value="Unassembled WGS sequence"/>
</dbReference>
<dbReference type="AlphaFoldDB" id="R7UES2"/>
<protein>
    <submittedName>
        <fullName evidence="2 3">Uncharacterized protein</fullName>
    </submittedName>
</protein>
<evidence type="ECO:0000313" key="2">
    <source>
        <dbReference type="EMBL" id="ELU02293.1"/>
    </source>
</evidence>
<keyword evidence="4" id="KW-1185">Reference proteome</keyword>
<reference evidence="3" key="3">
    <citation type="submission" date="2015-06" db="UniProtKB">
        <authorList>
            <consortium name="EnsemblMetazoa"/>
        </authorList>
    </citation>
    <scope>IDENTIFICATION</scope>
</reference>
<dbReference type="EMBL" id="KB304239">
    <property type="protein sequence ID" value="ELU02293.1"/>
    <property type="molecule type" value="Genomic_DNA"/>
</dbReference>
<dbReference type="EnsemblMetazoa" id="CapteT213833">
    <property type="protein sequence ID" value="CapteP213833"/>
    <property type="gene ID" value="CapteG213833"/>
</dbReference>
<evidence type="ECO:0000313" key="3">
    <source>
        <dbReference type="EnsemblMetazoa" id="CapteP213833"/>
    </source>
</evidence>
<reference evidence="4" key="1">
    <citation type="submission" date="2012-12" db="EMBL/GenBank/DDBJ databases">
        <authorList>
            <person name="Hellsten U."/>
            <person name="Grimwood J."/>
            <person name="Chapman J.A."/>
            <person name="Shapiro H."/>
            <person name="Aerts A."/>
            <person name="Otillar R.P."/>
            <person name="Terry A.Y."/>
            <person name="Boore J.L."/>
            <person name="Simakov O."/>
            <person name="Marletaz F."/>
            <person name="Cho S.-J."/>
            <person name="Edsinger-Gonzales E."/>
            <person name="Havlak P."/>
            <person name="Kuo D.-H."/>
            <person name="Larsson T."/>
            <person name="Lv J."/>
            <person name="Arendt D."/>
            <person name="Savage R."/>
            <person name="Osoegawa K."/>
            <person name="de Jong P."/>
            <person name="Lindberg D.R."/>
            <person name="Seaver E.C."/>
            <person name="Weisblat D.A."/>
            <person name="Putnam N.H."/>
            <person name="Grigoriev I.V."/>
            <person name="Rokhsar D.S."/>
        </authorList>
    </citation>
    <scope>NUCLEOTIDE SEQUENCE</scope>
    <source>
        <strain evidence="4">I ESC-2004</strain>
    </source>
</reference>
<organism evidence="2">
    <name type="scientific">Capitella teleta</name>
    <name type="common">Polychaete worm</name>
    <dbReference type="NCBI Taxonomy" id="283909"/>
    <lineage>
        <taxon>Eukaryota</taxon>
        <taxon>Metazoa</taxon>
        <taxon>Spiralia</taxon>
        <taxon>Lophotrochozoa</taxon>
        <taxon>Annelida</taxon>
        <taxon>Polychaeta</taxon>
        <taxon>Sedentaria</taxon>
        <taxon>Scolecida</taxon>
        <taxon>Capitellidae</taxon>
        <taxon>Capitella</taxon>
    </lineage>
</organism>
<evidence type="ECO:0000313" key="4">
    <source>
        <dbReference type="Proteomes" id="UP000014760"/>
    </source>
</evidence>
<evidence type="ECO:0000256" key="1">
    <source>
        <dbReference type="SAM" id="MobiDB-lite"/>
    </source>
</evidence>
<feature type="region of interest" description="Disordered" evidence="1">
    <location>
        <begin position="99"/>
        <end position="118"/>
    </location>
</feature>
<reference evidence="2 4" key="2">
    <citation type="journal article" date="2013" name="Nature">
        <title>Insights into bilaterian evolution from three spiralian genomes.</title>
        <authorList>
            <person name="Simakov O."/>
            <person name="Marletaz F."/>
            <person name="Cho S.J."/>
            <person name="Edsinger-Gonzales E."/>
            <person name="Havlak P."/>
            <person name="Hellsten U."/>
            <person name="Kuo D.H."/>
            <person name="Larsson T."/>
            <person name="Lv J."/>
            <person name="Arendt D."/>
            <person name="Savage R."/>
            <person name="Osoegawa K."/>
            <person name="de Jong P."/>
            <person name="Grimwood J."/>
            <person name="Chapman J.A."/>
            <person name="Shapiro H."/>
            <person name="Aerts A."/>
            <person name="Otillar R.P."/>
            <person name="Terry A.Y."/>
            <person name="Boore J.L."/>
            <person name="Grigoriev I.V."/>
            <person name="Lindberg D.R."/>
            <person name="Seaver E.C."/>
            <person name="Weisblat D.A."/>
            <person name="Putnam N.H."/>
            <person name="Rokhsar D.S."/>
        </authorList>
    </citation>
    <scope>NUCLEOTIDE SEQUENCE</scope>
    <source>
        <strain evidence="2 4">I ESC-2004</strain>
    </source>
</reference>